<evidence type="ECO:0000256" key="5">
    <source>
        <dbReference type="ARBA" id="ARBA00022777"/>
    </source>
</evidence>
<protein>
    <recommendedName>
        <fullName evidence="1">non-specific serine/threonine protein kinase</fullName>
        <ecNumber evidence="1">2.7.11.1</ecNumber>
    </recommendedName>
</protein>
<dbReference type="AlphaFoldDB" id="A0A9X2JJF8"/>
<dbReference type="SUPFAM" id="SSF48452">
    <property type="entry name" value="TPR-like"/>
    <property type="match status" value="1"/>
</dbReference>
<dbReference type="FunFam" id="1.10.510.10:FF:000021">
    <property type="entry name" value="Serine/threonine protein kinase"/>
    <property type="match status" value="1"/>
</dbReference>
<dbReference type="RefSeq" id="WP_252854808.1">
    <property type="nucleotide sequence ID" value="NZ_JAMXLR010000077.1"/>
</dbReference>
<evidence type="ECO:0000259" key="8">
    <source>
        <dbReference type="PROSITE" id="PS50011"/>
    </source>
</evidence>
<dbReference type="GO" id="GO:0005524">
    <property type="term" value="F:ATP binding"/>
    <property type="evidence" value="ECO:0007669"/>
    <property type="project" value="UniProtKB-UniRule"/>
</dbReference>
<dbReference type="InterPro" id="IPR008271">
    <property type="entry name" value="Ser/Thr_kinase_AS"/>
</dbReference>
<feature type="domain" description="Protein kinase" evidence="8">
    <location>
        <begin position="12"/>
        <end position="272"/>
    </location>
</feature>
<evidence type="ECO:0000313" key="9">
    <source>
        <dbReference type="EMBL" id="MCO6046693.1"/>
    </source>
</evidence>
<dbReference type="PROSITE" id="PS00108">
    <property type="entry name" value="PROTEIN_KINASE_ST"/>
    <property type="match status" value="1"/>
</dbReference>
<feature type="binding site" evidence="7">
    <location>
        <position position="41"/>
    </location>
    <ligand>
        <name>ATP</name>
        <dbReference type="ChEBI" id="CHEBI:30616"/>
    </ligand>
</feature>
<evidence type="ECO:0000256" key="4">
    <source>
        <dbReference type="ARBA" id="ARBA00022741"/>
    </source>
</evidence>
<evidence type="ECO:0000256" key="1">
    <source>
        <dbReference type="ARBA" id="ARBA00012513"/>
    </source>
</evidence>
<evidence type="ECO:0000313" key="10">
    <source>
        <dbReference type="Proteomes" id="UP001155241"/>
    </source>
</evidence>
<dbReference type="InterPro" id="IPR000719">
    <property type="entry name" value="Prot_kinase_dom"/>
</dbReference>
<dbReference type="PROSITE" id="PS50011">
    <property type="entry name" value="PROTEIN_KINASE_DOM"/>
    <property type="match status" value="1"/>
</dbReference>
<accession>A0A9X2JJF8</accession>
<sequence length="481" mass="53111">MSDLTGKLLNDYQVLRRLGRGAMAEVYLAEQQSLARQVALKVLSVDLASQPAYVERFKHEARSAASLVHANIVQVYEVGQSNGSHFIAQEYVAGQNLAEWMHRHGRVEPGRVLDILRQVTAALSKAHERAIVHRDVKPENIMLSRSGEVKVADFGLARATTDETNRTQAGVTMGTPLYMSPEQIEGGSVDSRSDIYSLGVTAYHMLTGEPPFQGETPLAVAVQHINKQPTPLAEAAPDTPAALVQLVERMMAKKPEDRFSNPMELMRELRMLAKQAAADGWAEGPENWSLSDLTAYGGTIEATSELEQLMRGTRALQIPKPKSRRLIAILAIAAVVGALVAGAARRPYVLASSEPTLTKYETAQKQLFHAKMVDTPAAWQAVWTLHGEEADPFEINQAKQGLARYYMRAEDYEKALDPLLELADVPSAQHTTRTFAYVALAVAYAELGNDEKARLYKQQVTPTDLRNMQTDPELLARFEEL</sequence>
<dbReference type="PANTHER" id="PTHR43289">
    <property type="entry name" value="MITOGEN-ACTIVATED PROTEIN KINASE KINASE KINASE 20-RELATED"/>
    <property type="match status" value="1"/>
</dbReference>
<dbReference type="Gene3D" id="1.10.510.10">
    <property type="entry name" value="Transferase(Phosphotransferase) domain 1"/>
    <property type="match status" value="1"/>
</dbReference>
<dbReference type="Proteomes" id="UP001155241">
    <property type="component" value="Unassembled WGS sequence"/>
</dbReference>
<comment type="caution">
    <text evidence="9">The sequence shown here is derived from an EMBL/GenBank/DDBJ whole genome shotgun (WGS) entry which is preliminary data.</text>
</comment>
<keyword evidence="5 9" id="KW-0418">Kinase</keyword>
<dbReference type="EC" id="2.7.11.1" evidence="1"/>
<dbReference type="SMART" id="SM00220">
    <property type="entry name" value="S_TKc"/>
    <property type="match status" value="1"/>
</dbReference>
<evidence type="ECO:0000256" key="2">
    <source>
        <dbReference type="ARBA" id="ARBA00022527"/>
    </source>
</evidence>
<dbReference type="SUPFAM" id="SSF56112">
    <property type="entry name" value="Protein kinase-like (PK-like)"/>
    <property type="match status" value="1"/>
</dbReference>
<dbReference type="Gene3D" id="3.30.200.20">
    <property type="entry name" value="Phosphorylase Kinase, domain 1"/>
    <property type="match status" value="1"/>
</dbReference>
<proteinExistence type="predicted"/>
<keyword evidence="2" id="KW-0723">Serine/threonine-protein kinase</keyword>
<dbReference type="InterPro" id="IPR011990">
    <property type="entry name" value="TPR-like_helical_dom_sf"/>
</dbReference>
<keyword evidence="3" id="KW-0808">Transferase</keyword>
<organism evidence="9 10">
    <name type="scientific">Aeoliella straminimaris</name>
    <dbReference type="NCBI Taxonomy" id="2954799"/>
    <lineage>
        <taxon>Bacteria</taxon>
        <taxon>Pseudomonadati</taxon>
        <taxon>Planctomycetota</taxon>
        <taxon>Planctomycetia</taxon>
        <taxon>Pirellulales</taxon>
        <taxon>Lacipirellulaceae</taxon>
        <taxon>Aeoliella</taxon>
    </lineage>
</organism>
<dbReference type="PROSITE" id="PS00107">
    <property type="entry name" value="PROTEIN_KINASE_ATP"/>
    <property type="match status" value="1"/>
</dbReference>
<reference evidence="9" key="1">
    <citation type="submission" date="2022-06" db="EMBL/GenBank/DDBJ databases">
        <title>Aeoliella straminimaris, a novel planctomycete from sediments.</title>
        <authorList>
            <person name="Vitorino I.R."/>
            <person name="Lage O.M."/>
        </authorList>
    </citation>
    <scope>NUCLEOTIDE SEQUENCE</scope>
    <source>
        <strain evidence="9">ICT_H6.2</strain>
    </source>
</reference>
<dbReference type="EMBL" id="JAMXLR010000077">
    <property type="protein sequence ID" value="MCO6046693.1"/>
    <property type="molecule type" value="Genomic_DNA"/>
</dbReference>
<evidence type="ECO:0000256" key="6">
    <source>
        <dbReference type="ARBA" id="ARBA00022840"/>
    </source>
</evidence>
<evidence type="ECO:0000256" key="3">
    <source>
        <dbReference type="ARBA" id="ARBA00022679"/>
    </source>
</evidence>
<name>A0A9X2JJF8_9BACT</name>
<dbReference type="PANTHER" id="PTHR43289:SF6">
    <property type="entry name" value="SERINE_THREONINE-PROTEIN KINASE NEKL-3"/>
    <property type="match status" value="1"/>
</dbReference>
<keyword evidence="10" id="KW-1185">Reference proteome</keyword>
<dbReference type="InterPro" id="IPR017441">
    <property type="entry name" value="Protein_kinase_ATP_BS"/>
</dbReference>
<keyword evidence="6 7" id="KW-0067">ATP-binding</keyword>
<dbReference type="Pfam" id="PF00069">
    <property type="entry name" value="Pkinase"/>
    <property type="match status" value="1"/>
</dbReference>
<dbReference type="Gene3D" id="1.25.40.10">
    <property type="entry name" value="Tetratricopeptide repeat domain"/>
    <property type="match status" value="1"/>
</dbReference>
<dbReference type="InterPro" id="IPR011009">
    <property type="entry name" value="Kinase-like_dom_sf"/>
</dbReference>
<dbReference type="GO" id="GO:0004674">
    <property type="term" value="F:protein serine/threonine kinase activity"/>
    <property type="evidence" value="ECO:0007669"/>
    <property type="project" value="UniProtKB-KW"/>
</dbReference>
<dbReference type="CDD" id="cd14014">
    <property type="entry name" value="STKc_PknB_like"/>
    <property type="match status" value="1"/>
</dbReference>
<keyword evidence="4 7" id="KW-0547">Nucleotide-binding</keyword>
<gene>
    <name evidence="9" type="ORF">NG895_22585</name>
</gene>
<evidence type="ECO:0000256" key="7">
    <source>
        <dbReference type="PROSITE-ProRule" id="PRU10141"/>
    </source>
</evidence>